<keyword evidence="3" id="KW-0597">Phosphoprotein</keyword>
<dbReference type="CDD" id="cd00075">
    <property type="entry name" value="HATPase"/>
    <property type="match status" value="1"/>
</dbReference>
<dbReference type="AlphaFoldDB" id="E1QMG6"/>
<dbReference type="Pfam" id="PF08448">
    <property type="entry name" value="PAS_4"/>
    <property type="match status" value="2"/>
</dbReference>
<dbReference type="eggNOG" id="COG2202">
    <property type="taxonomic scope" value="Bacteria"/>
</dbReference>
<keyword evidence="5" id="KW-0547">Nucleotide-binding</keyword>
<keyword evidence="6 13" id="KW-0418">Kinase</keyword>
<name>E1QMG6_DESB2</name>
<feature type="domain" description="Histidine kinase" evidence="10">
    <location>
        <begin position="538"/>
        <end position="754"/>
    </location>
</feature>
<dbReference type="InterPro" id="IPR035965">
    <property type="entry name" value="PAS-like_dom_sf"/>
</dbReference>
<dbReference type="STRING" id="644282.Deba_2856"/>
<dbReference type="InterPro" id="IPR005467">
    <property type="entry name" value="His_kinase_dom"/>
</dbReference>
<dbReference type="EC" id="2.7.13.3" evidence="2"/>
<sequence length="758" mass="83186">MSETAKPNQTSVRRGAQAHVALKAGIIGGGKACDNLLTILVDDRMGALNLEILGVADPDDQAPGMLHASDLGIPTFGDFTDLYDLPGLNLLIELTGSAKVRDRMAATKPPQVSTIDFVGARLLWDMFQLESEKLQVEREADEAVRRERDWNQKVLDSLPDQIAVLDTERTVVGVNKTFLIESGLRKDQILGRKCFEVKPCPAESPAHQDHSCPFETVLREGRTASVVYATRGDDGAEVFKEVSAAPIFDQAGRLVQVIEGVRDVTRRVSLERELRQTEQRLRQFLEAAQDIICIKDMAGRYIYVNPAAGELSHRQPEDMVGRADSELFPEKMAKAMAAHDRAVIESGASMGFYEGTRVDGELRWFQTVRYPIFNDDGQMAALSVMARDVTEERALQEEVRRNKEYMENILQNSSDMIITTDLEGRVVTFSPAGERMLGYSRGELVGKSIEGLWQSPEERQSLMAQVQAKGAVNNFTATLLAKDGRSVEVSLSLALLRDSRGKVLGTVGVSKDVTEENRLRRQLIEAERLAAIGQTVAGLAHCIKNILNGLKGGSYLVNTGLKRQDSDLVNEGWRTVQKAINRIGNLSLDMLSYSRERKPELQPVALGEFISGTMDLVAKAAELEGVRFQTTVERERVVLMDPTAMSRALMNLITNAVDACQDVERPAGRAGLVGIDVGVRDGYLLMRVSDNGPGMSAELRSRLFQRFFSTKGSRGTGLGLAVSQKIVGEHGGTIDVESSPGQGSTFTIRLPLATPEKP</sequence>
<dbReference type="InterPro" id="IPR001610">
    <property type="entry name" value="PAC"/>
</dbReference>
<feature type="domain" description="PAC" evidence="12">
    <location>
        <begin position="222"/>
        <end position="276"/>
    </location>
</feature>
<gene>
    <name evidence="13" type="ordered locus">Deba_2856</name>
</gene>
<dbReference type="InterPro" id="IPR004358">
    <property type="entry name" value="Sig_transdc_His_kin-like_C"/>
</dbReference>
<evidence type="ECO:0000256" key="9">
    <source>
        <dbReference type="SAM" id="MobiDB-lite"/>
    </source>
</evidence>
<dbReference type="SMART" id="SM00091">
    <property type="entry name" value="PAS"/>
    <property type="match status" value="3"/>
</dbReference>
<dbReference type="Gene3D" id="3.30.565.10">
    <property type="entry name" value="Histidine kinase-like ATPase, C-terminal domain"/>
    <property type="match status" value="1"/>
</dbReference>
<evidence type="ECO:0000313" key="13">
    <source>
        <dbReference type="EMBL" id="ADK86209.1"/>
    </source>
</evidence>
<dbReference type="eggNOG" id="COG4191">
    <property type="taxonomic scope" value="Bacteria"/>
</dbReference>
<evidence type="ECO:0000256" key="3">
    <source>
        <dbReference type="ARBA" id="ARBA00022553"/>
    </source>
</evidence>
<dbReference type="Gene3D" id="1.10.287.130">
    <property type="match status" value="1"/>
</dbReference>
<dbReference type="InterPro" id="IPR013767">
    <property type="entry name" value="PAS_fold"/>
</dbReference>
<evidence type="ECO:0000259" key="11">
    <source>
        <dbReference type="PROSITE" id="PS50112"/>
    </source>
</evidence>
<evidence type="ECO:0000256" key="8">
    <source>
        <dbReference type="ARBA" id="ARBA00023012"/>
    </source>
</evidence>
<dbReference type="InterPro" id="IPR036890">
    <property type="entry name" value="HATPase_C_sf"/>
</dbReference>
<evidence type="ECO:0000259" key="10">
    <source>
        <dbReference type="PROSITE" id="PS50109"/>
    </source>
</evidence>
<dbReference type="PROSITE" id="PS50109">
    <property type="entry name" value="HIS_KIN"/>
    <property type="match status" value="1"/>
</dbReference>
<evidence type="ECO:0000259" key="12">
    <source>
        <dbReference type="PROSITE" id="PS50113"/>
    </source>
</evidence>
<dbReference type="GO" id="GO:0005524">
    <property type="term" value="F:ATP binding"/>
    <property type="evidence" value="ECO:0007669"/>
    <property type="project" value="UniProtKB-KW"/>
</dbReference>
<dbReference type="Pfam" id="PF02518">
    <property type="entry name" value="HATPase_c"/>
    <property type="match status" value="1"/>
</dbReference>
<feature type="domain" description="PAS" evidence="11">
    <location>
        <begin position="147"/>
        <end position="192"/>
    </location>
</feature>
<feature type="region of interest" description="Disordered" evidence="9">
    <location>
        <begin position="739"/>
        <end position="758"/>
    </location>
</feature>
<feature type="domain" description="PAC" evidence="12">
    <location>
        <begin position="473"/>
        <end position="525"/>
    </location>
</feature>
<dbReference type="KEGG" id="dbr:Deba_2856"/>
<evidence type="ECO:0000256" key="2">
    <source>
        <dbReference type="ARBA" id="ARBA00012438"/>
    </source>
</evidence>
<dbReference type="InterPro" id="IPR003594">
    <property type="entry name" value="HATPase_dom"/>
</dbReference>
<keyword evidence="14" id="KW-1185">Reference proteome</keyword>
<evidence type="ECO:0000256" key="6">
    <source>
        <dbReference type="ARBA" id="ARBA00022777"/>
    </source>
</evidence>
<dbReference type="EMBL" id="CP002085">
    <property type="protein sequence ID" value="ADK86209.1"/>
    <property type="molecule type" value="Genomic_DNA"/>
</dbReference>
<dbReference type="NCBIfam" id="TIGR00229">
    <property type="entry name" value="sensory_box"/>
    <property type="match status" value="3"/>
</dbReference>
<dbReference type="PANTHER" id="PTHR43065:SF10">
    <property type="entry name" value="PEROXIDE STRESS-ACTIVATED HISTIDINE KINASE MAK3"/>
    <property type="match status" value="1"/>
</dbReference>
<dbReference type="GO" id="GO:0000155">
    <property type="term" value="F:phosphorelay sensor kinase activity"/>
    <property type="evidence" value="ECO:0007669"/>
    <property type="project" value="InterPro"/>
</dbReference>
<dbReference type="Proteomes" id="UP000009047">
    <property type="component" value="Chromosome"/>
</dbReference>
<keyword evidence="8" id="KW-0902">Two-component regulatory system</keyword>
<feature type="domain" description="PAC" evidence="12">
    <location>
        <begin position="346"/>
        <end position="401"/>
    </location>
</feature>
<dbReference type="HOGENOM" id="CLU_367133_0_0_7"/>
<evidence type="ECO:0000256" key="4">
    <source>
        <dbReference type="ARBA" id="ARBA00022679"/>
    </source>
</evidence>
<dbReference type="InterPro" id="IPR013656">
    <property type="entry name" value="PAS_4"/>
</dbReference>
<dbReference type="CDD" id="cd00130">
    <property type="entry name" value="PAS"/>
    <property type="match status" value="3"/>
</dbReference>
<evidence type="ECO:0000256" key="5">
    <source>
        <dbReference type="ARBA" id="ARBA00022741"/>
    </source>
</evidence>
<dbReference type="SUPFAM" id="SSF47384">
    <property type="entry name" value="Homodimeric domain of signal transducing histidine kinase"/>
    <property type="match status" value="1"/>
</dbReference>
<organism evidence="13 14">
    <name type="scientific">Desulfarculus baarsii (strain ATCC 33931 / DSM 2075 / LMG 7858 / VKM B-1802 / 2st14)</name>
    <dbReference type="NCBI Taxonomy" id="644282"/>
    <lineage>
        <taxon>Bacteria</taxon>
        <taxon>Pseudomonadati</taxon>
        <taxon>Thermodesulfobacteriota</taxon>
        <taxon>Desulfarculia</taxon>
        <taxon>Desulfarculales</taxon>
        <taxon>Desulfarculaceae</taxon>
        <taxon>Desulfarculus</taxon>
    </lineage>
</organism>
<dbReference type="PROSITE" id="PS50113">
    <property type="entry name" value="PAC"/>
    <property type="match status" value="3"/>
</dbReference>
<dbReference type="PRINTS" id="PR00344">
    <property type="entry name" value="BCTRLSENSOR"/>
</dbReference>
<dbReference type="RefSeq" id="WP_013259647.1">
    <property type="nucleotide sequence ID" value="NC_014365.1"/>
</dbReference>
<keyword evidence="4" id="KW-0808">Transferase</keyword>
<feature type="domain" description="PAS" evidence="11">
    <location>
        <begin position="402"/>
        <end position="467"/>
    </location>
</feature>
<feature type="domain" description="PAS" evidence="11">
    <location>
        <begin position="277"/>
        <end position="346"/>
    </location>
</feature>
<dbReference type="InterPro" id="IPR036097">
    <property type="entry name" value="HisK_dim/P_sf"/>
</dbReference>
<evidence type="ECO:0000256" key="7">
    <source>
        <dbReference type="ARBA" id="ARBA00022840"/>
    </source>
</evidence>
<keyword evidence="7" id="KW-0067">ATP-binding</keyword>
<evidence type="ECO:0000313" key="14">
    <source>
        <dbReference type="Proteomes" id="UP000009047"/>
    </source>
</evidence>
<reference evidence="13 14" key="1">
    <citation type="journal article" date="2010" name="Stand. Genomic Sci.">
        <title>Complete genome sequence of Desulfarculus baarsii type strain (2st14).</title>
        <authorList>
            <person name="Sun H."/>
            <person name="Spring S."/>
            <person name="Lapidus A."/>
            <person name="Davenport K."/>
            <person name="Del Rio T.G."/>
            <person name="Tice H."/>
            <person name="Nolan M."/>
            <person name="Copeland A."/>
            <person name="Cheng J.F."/>
            <person name="Lucas S."/>
            <person name="Tapia R."/>
            <person name="Goodwin L."/>
            <person name="Pitluck S."/>
            <person name="Ivanova N."/>
            <person name="Pagani I."/>
            <person name="Mavromatis K."/>
            <person name="Ovchinnikova G."/>
            <person name="Pati A."/>
            <person name="Chen A."/>
            <person name="Palaniappan K."/>
            <person name="Hauser L."/>
            <person name="Chang Y.J."/>
            <person name="Jeffries C.D."/>
            <person name="Detter J.C."/>
            <person name="Han C."/>
            <person name="Rohde M."/>
            <person name="Brambilla E."/>
            <person name="Goker M."/>
            <person name="Woyke T."/>
            <person name="Bristow J."/>
            <person name="Eisen J.A."/>
            <person name="Markowitz V."/>
            <person name="Hugenholtz P."/>
            <person name="Kyrpides N.C."/>
            <person name="Klenk H.P."/>
            <person name="Land M."/>
        </authorList>
    </citation>
    <scope>NUCLEOTIDE SEQUENCE [LARGE SCALE GENOMIC DNA]</scope>
    <source>
        <strain evidence="14">ATCC 33931 / DSM 2075 / LMG 7858 / VKM B-1802 / 2st14</strain>
    </source>
</reference>
<accession>E1QMG6</accession>
<protein>
    <recommendedName>
        <fullName evidence="2">histidine kinase</fullName>
        <ecNumber evidence="2">2.7.13.3</ecNumber>
    </recommendedName>
</protein>
<dbReference type="PANTHER" id="PTHR43065">
    <property type="entry name" value="SENSOR HISTIDINE KINASE"/>
    <property type="match status" value="1"/>
</dbReference>
<proteinExistence type="predicted"/>
<dbReference type="SUPFAM" id="SSF55874">
    <property type="entry name" value="ATPase domain of HSP90 chaperone/DNA topoisomerase II/histidine kinase"/>
    <property type="match status" value="1"/>
</dbReference>
<dbReference type="InterPro" id="IPR000700">
    <property type="entry name" value="PAS-assoc_C"/>
</dbReference>
<comment type="catalytic activity">
    <reaction evidence="1">
        <text>ATP + protein L-histidine = ADP + protein N-phospho-L-histidine.</text>
        <dbReference type="EC" id="2.7.13.3"/>
    </reaction>
</comment>
<dbReference type="PROSITE" id="PS50112">
    <property type="entry name" value="PAS"/>
    <property type="match status" value="3"/>
</dbReference>
<dbReference type="SMART" id="SM00086">
    <property type="entry name" value="PAC"/>
    <property type="match status" value="3"/>
</dbReference>
<evidence type="ECO:0000256" key="1">
    <source>
        <dbReference type="ARBA" id="ARBA00000085"/>
    </source>
</evidence>
<dbReference type="Pfam" id="PF00989">
    <property type="entry name" value="PAS"/>
    <property type="match status" value="1"/>
</dbReference>
<dbReference type="InterPro" id="IPR000014">
    <property type="entry name" value="PAS"/>
</dbReference>
<dbReference type="SUPFAM" id="SSF55785">
    <property type="entry name" value="PYP-like sensor domain (PAS domain)"/>
    <property type="match status" value="3"/>
</dbReference>
<dbReference type="Gene3D" id="3.30.450.20">
    <property type="entry name" value="PAS domain"/>
    <property type="match status" value="3"/>
</dbReference>
<dbReference type="eggNOG" id="COG3829">
    <property type="taxonomic scope" value="Bacteria"/>
</dbReference>
<dbReference type="SMART" id="SM00387">
    <property type="entry name" value="HATPase_c"/>
    <property type="match status" value="1"/>
</dbReference>
<dbReference type="GO" id="GO:0006355">
    <property type="term" value="P:regulation of DNA-templated transcription"/>
    <property type="evidence" value="ECO:0007669"/>
    <property type="project" value="InterPro"/>
</dbReference>